<reference evidence="3" key="1">
    <citation type="submission" date="2025-08" db="UniProtKB">
        <authorList>
            <consortium name="Ensembl"/>
        </authorList>
    </citation>
    <scope>IDENTIFICATION</scope>
</reference>
<keyword evidence="1" id="KW-1133">Transmembrane helix</keyword>
<accession>A0A8C4T5K6</accession>
<keyword evidence="1" id="KW-0472">Membrane</keyword>
<feature type="transmembrane region" description="Helical" evidence="1">
    <location>
        <begin position="135"/>
        <end position="155"/>
    </location>
</feature>
<protein>
    <recommendedName>
        <fullName evidence="2">Tudor domain-containing protein</fullName>
    </recommendedName>
</protein>
<sequence>YANCASAKTVALAAYEICNSCSSPFSRSLMLMSILNECFGNLNWFGSIMKDEGETAVMVTETYPETPFFWAIQLSEVSQNKMVTLFTAIAKSEKNQPYLGKDDAHRGKKCLAEFLFTPHDAGAWNRACILEVVNFFALVFFVDFGSTAFIPIYSLKFLSEEEFWQIPPLTQPFMLEEGISSDFVFCKAKGLLKIYFPHIMYFTGF</sequence>
<evidence type="ECO:0000259" key="2">
    <source>
        <dbReference type="Pfam" id="PF00567"/>
    </source>
</evidence>
<keyword evidence="1" id="KW-0812">Transmembrane</keyword>
<reference evidence="3" key="2">
    <citation type="submission" date="2025-09" db="UniProtKB">
        <authorList>
            <consortium name="Ensembl"/>
        </authorList>
    </citation>
    <scope>IDENTIFICATION</scope>
</reference>
<dbReference type="Ensembl" id="ENSECRT00000027075.1">
    <property type="protein sequence ID" value="ENSECRP00000026522.1"/>
    <property type="gene ID" value="ENSECRG00000017893.1"/>
</dbReference>
<dbReference type="InterPro" id="IPR002999">
    <property type="entry name" value="Tudor"/>
</dbReference>
<dbReference type="AlphaFoldDB" id="A0A8C4T5K6"/>
<feature type="domain" description="Tudor" evidence="2">
    <location>
        <begin position="54"/>
        <end position="176"/>
    </location>
</feature>
<organism evidence="3 4">
    <name type="scientific">Erpetoichthys calabaricus</name>
    <name type="common">Rope fish</name>
    <name type="synonym">Calamoichthys calabaricus</name>
    <dbReference type="NCBI Taxonomy" id="27687"/>
    <lineage>
        <taxon>Eukaryota</taxon>
        <taxon>Metazoa</taxon>
        <taxon>Chordata</taxon>
        <taxon>Craniata</taxon>
        <taxon>Vertebrata</taxon>
        <taxon>Euteleostomi</taxon>
        <taxon>Actinopterygii</taxon>
        <taxon>Polypteriformes</taxon>
        <taxon>Polypteridae</taxon>
        <taxon>Erpetoichthys</taxon>
    </lineage>
</organism>
<dbReference type="Gene3D" id="2.30.30.140">
    <property type="match status" value="1"/>
</dbReference>
<dbReference type="SUPFAM" id="SSF63748">
    <property type="entry name" value="Tudor/PWWP/MBT"/>
    <property type="match status" value="1"/>
</dbReference>
<evidence type="ECO:0000256" key="1">
    <source>
        <dbReference type="SAM" id="Phobius"/>
    </source>
</evidence>
<dbReference type="Proteomes" id="UP000694620">
    <property type="component" value="Unassembled WGS sequence"/>
</dbReference>
<evidence type="ECO:0000313" key="4">
    <source>
        <dbReference type="Proteomes" id="UP000694620"/>
    </source>
</evidence>
<proteinExistence type="predicted"/>
<name>A0A8C4T5K6_ERPCA</name>
<keyword evidence="4" id="KW-1185">Reference proteome</keyword>
<dbReference type="GeneTree" id="ENSGT00390000006620"/>
<dbReference type="Pfam" id="PF00567">
    <property type="entry name" value="TUDOR"/>
    <property type="match status" value="1"/>
</dbReference>
<evidence type="ECO:0000313" key="3">
    <source>
        <dbReference type="Ensembl" id="ENSECRP00000026522.1"/>
    </source>
</evidence>